<dbReference type="InterPro" id="IPR008271">
    <property type="entry name" value="Ser/Thr_kinase_AS"/>
</dbReference>
<evidence type="ECO:0000256" key="12">
    <source>
        <dbReference type="ARBA" id="ARBA00022840"/>
    </source>
</evidence>
<dbReference type="PROSITE" id="PS50011">
    <property type="entry name" value="PROTEIN_KINASE_DOM"/>
    <property type="match status" value="1"/>
</dbReference>
<comment type="caution">
    <text evidence="18">The sequence shown here is derived from an EMBL/GenBank/DDBJ whole genome shotgun (WGS) entry which is preliminary data.</text>
</comment>
<dbReference type="Pfam" id="PF00069">
    <property type="entry name" value="Pkinase"/>
    <property type="match status" value="1"/>
</dbReference>
<evidence type="ECO:0000313" key="20">
    <source>
        <dbReference type="Proteomes" id="UP000663864"/>
    </source>
</evidence>
<dbReference type="EMBL" id="CAJOBD010004738">
    <property type="protein sequence ID" value="CAF4006690.1"/>
    <property type="molecule type" value="Genomic_DNA"/>
</dbReference>
<evidence type="ECO:0000256" key="4">
    <source>
        <dbReference type="ARBA" id="ARBA00012401"/>
    </source>
</evidence>
<evidence type="ECO:0000256" key="1">
    <source>
        <dbReference type="ARBA" id="ARBA00001968"/>
    </source>
</evidence>
<keyword evidence="7 16" id="KW-0812">Transmembrane</keyword>
<sequence length="652" mass="75939">MDDETTIHRSEYSEQRKVYYHAKSPTNYAFKVQIACDFHLRIVHVPRESGLLEHTQEDVQIITDKEYISEQYIYYFEKKPCGGHLTAKDKDFNRSICSARAAIENINQRLKNYAILGHVYREPYYDIDKITTITHVVSALCNLQLSTHLIQNVVSSLRCKTASPSNCHHNLTCIYGIKECHPPEFSSNSRGGMYCTTILDTNNNNEIIVGKMDCMYDQETGKICKNQTQCIMTYTNKDKLFLHCCCNKDNCNYNFIISNLSEGNSSTISSTTERPIYKPFLRKPIHIILLCLIIGFLIILIIIFIICRKKFPRSEEKLIRLFDKSSKTDENLYPFIEKSKEINIKELTIENLIKKGRFSLIYQGKLNNEQVAIKSISNKNDLIHSNKLFENEKDIYSLPNMDHENIVKYYGYSITNDNNYIILELSKYGSLRDVLRKRLLKDEYELILISKQISNGLEYLHNDFRRNNSKENSRPPIAHRDFKSDNILYLNDHRLVISDFAMANQLTQNQIYPYEQQQIGTARYMSPEILAGTIGCETNALLKCDVYALGIVFWEILSRYPYEEETNIEYEMAYEKQLIQHGLDNINPQVNDILQIINLEKPNNRPLIKSLWRKSNKKSINEILLTMEQCWDQNPEGRISAALVALRMRQLS</sequence>
<feature type="transmembrane region" description="Helical" evidence="16">
    <location>
        <begin position="285"/>
        <end position="307"/>
    </location>
</feature>
<evidence type="ECO:0000256" key="3">
    <source>
        <dbReference type="ARBA" id="ARBA00009605"/>
    </source>
</evidence>
<dbReference type="Gene3D" id="2.10.60.10">
    <property type="entry name" value="CD59"/>
    <property type="match status" value="1"/>
</dbReference>
<keyword evidence="6" id="KW-0808">Transferase</keyword>
<keyword evidence="13 16" id="KW-1133">Transmembrane helix</keyword>
<dbReference type="Gene3D" id="1.10.510.10">
    <property type="entry name" value="Transferase(Phosphotransferase) domain 1"/>
    <property type="match status" value="1"/>
</dbReference>
<proteinExistence type="inferred from homology"/>
<evidence type="ECO:0000256" key="9">
    <source>
        <dbReference type="ARBA" id="ARBA00022729"/>
    </source>
</evidence>
<evidence type="ECO:0000256" key="11">
    <source>
        <dbReference type="ARBA" id="ARBA00022777"/>
    </source>
</evidence>
<keyword evidence="5" id="KW-0723">Serine/threonine-protein kinase</keyword>
<evidence type="ECO:0000256" key="8">
    <source>
        <dbReference type="ARBA" id="ARBA00022723"/>
    </source>
</evidence>
<dbReference type="Proteomes" id="UP000663836">
    <property type="component" value="Unassembled WGS sequence"/>
</dbReference>
<keyword evidence="9" id="KW-0732">Signal</keyword>
<protein>
    <recommendedName>
        <fullName evidence="4">receptor protein serine/threonine kinase</fullName>
        <ecNumber evidence="4">2.7.11.30</ecNumber>
    </recommendedName>
</protein>
<dbReference type="InterPro" id="IPR011009">
    <property type="entry name" value="Kinase-like_dom_sf"/>
</dbReference>
<evidence type="ECO:0000256" key="2">
    <source>
        <dbReference type="ARBA" id="ARBA00004479"/>
    </source>
</evidence>
<feature type="domain" description="Protein kinase" evidence="17">
    <location>
        <begin position="347"/>
        <end position="624"/>
    </location>
</feature>
<dbReference type="EMBL" id="CAJNOT010001714">
    <property type="protein sequence ID" value="CAF1239741.1"/>
    <property type="molecule type" value="Genomic_DNA"/>
</dbReference>
<evidence type="ECO:0000259" key="17">
    <source>
        <dbReference type="PROSITE" id="PS50011"/>
    </source>
</evidence>
<keyword evidence="8" id="KW-0479">Metal-binding</keyword>
<accession>A0A814Z937</accession>
<dbReference type="Pfam" id="PF13359">
    <property type="entry name" value="DDE_Tnp_4"/>
    <property type="match status" value="1"/>
</dbReference>
<dbReference type="GO" id="GO:0071363">
    <property type="term" value="P:cellular response to growth factor stimulus"/>
    <property type="evidence" value="ECO:0007669"/>
    <property type="project" value="TreeGrafter"/>
</dbReference>
<dbReference type="Proteomes" id="UP000663864">
    <property type="component" value="Unassembled WGS sequence"/>
</dbReference>
<evidence type="ECO:0000256" key="16">
    <source>
        <dbReference type="SAM" id="Phobius"/>
    </source>
</evidence>
<name>A0A814Z937_9BILA</name>
<evidence type="ECO:0000256" key="10">
    <source>
        <dbReference type="ARBA" id="ARBA00022741"/>
    </source>
</evidence>
<keyword evidence="11" id="KW-0418">Kinase</keyword>
<dbReference type="GO" id="GO:0043235">
    <property type="term" value="C:receptor complex"/>
    <property type="evidence" value="ECO:0007669"/>
    <property type="project" value="TreeGrafter"/>
</dbReference>
<keyword evidence="12" id="KW-0067">ATP-binding</keyword>
<evidence type="ECO:0000256" key="7">
    <source>
        <dbReference type="ARBA" id="ARBA00022692"/>
    </source>
</evidence>
<evidence type="ECO:0000313" key="18">
    <source>
        <dbReference type="EMBL" id="CAF1239741.1"/>
    </source>
</evidence>
<dbReference type="EC" id="2.7.11.30" evidence="4"/>
<dbReference type="GO" id="GO:0046872">
    <property type="term" value="F:metal ion binding"/>
    <property type="evidence" value="ECO:0007669"/>
    <property type="project" value="UniProtKB-KW"/>
</dbReference>
<reference evidence="18" key="1">
    <citation type="submission" date="2021-02" db="EMBL/GenBank/DDBJ databases">
        <authorList>
            <person name="Nowell W R."/>
        </authorList>
    </citation>
    <scope>NUCLEOTIDE SEQUENCE</scope>
</reference>
<evidence type="ECO:0000313" key="19">
    <source>
        <dbReference type="EMBL" id="CAF4006690.1"/>
    </source>
</evidence>
<evidence type="ECO:0000256" key="13">
    <source>
        <dbReference type="ARBA" id="ARBA00022989"/>
    </source>
</evidence>
<dbReference type="AlphaFoldDB" id="A0A814Z937"/>
<dbReference type="PANTHER" id="PTHR23255">
    <property type="entry name" value="TRANSFORMING GROWTH FACTOR-BETA RECEPTOR TYPE I AND II"/>
    <property type="match status" value="1"/>
</dbReference>
<comment type="similarity">
    <text evidence="3">Belongs to the protein kinase superfamily. TKL Ser/Thr protein kinase family. TGFB receptor subfamily.</text>
</comment>
<evidence type="ECO:0000256" key="6">
    <source>
        <dbReference type="ARBA" id="ARBA00022679"/>
    </source>
</evidence>
<dbReference type="PROSITE" id="PS00108">
    <property type="entry name" value="PROTEIN_KINASE_ST"/>
    <property type="match status" value="1"/>
</dbReference>
<comment type="subcellular location">
    <subcellularLocation>
        <location evidence="2">Membrane</location>
        <topology evidence="2">Single-pass type I membrane protein</topology>
    </subcellularLocation>
</comment>
<dbReference type="InterPro" id="IPR027806">
    <property type="entry name" value="HARBI1_dom"/>
</dbReference>
<keyword evidence="14 16" id="KW-0472">Membrane</keyword>
<dbReference type="InterPro" id="IPR045860">
    <property type="entry name" value="Snake_toxin-like_sf"/>
</dbReference>
<dbReference type="InterPro" id="IPR000333">
    <property type="entry name" value="TGFB_receptor"/>
</dbReference>
<dbReference type="GO" id="GO:0005886">
    <property type="term" value="C:plasma membrane"/>
    <property type="evidence" value="ECO:0007669"/>
    <property type="project" value="TreeGrafter"/>
</dbReference>
<evidence type="ECO:0000256" key="5">
    <source>
        <dbReference type="ARBA" id="ARBA00022527"/>
    </source>
</evidence>
<dbReference type="SUPFAM" id="SSF56112">
    <property type="entry name" value="Protein kinase-like (PK-like)"/>
    <property type="match status" value="1"/>
</dbReference>
<organism evidence="18 20">
    <name type="scientific">Rotaria sordida</name>
    <dbReference type="NCBI Taxonomy" id="392033"/>
    <lineage>
        <taxon>Eukaryota</taxon>
        <taxon>Metazoa</taxon>
        <taxon>Spiralia</taxon>
        <taxon>Gnathifera</taxon>
        <taxon>Rotifera</taxon>
        <taxon>Eurotatoria</taxon>
        <taxon>Bdelloidea</taxon>
        <taxon>Philodinida</taxon>
        <taxon>Philodinidae</taxon>
        <taxon>Rotaria</taxon>
    </lineage>
</organism>
<evidence type="ECO:0000256" key="14">
    <source>
        <dbReference type="ARBA" id="ARBA00023136"/>
    </source>
</evidence>
<keyword evidence="10" id="KW-0547">Nucleotide-binding</keyword>
<dbReference type="Gene3D" id="3.30.200.20">
    <property type="entry name" value="Phosphorylase Kinase, domain 1"/>
    <property type="match status" value="1"/>
</dbReference>
<dbReference type="GO" id="GO:0005524">
    <property type="term" value="F:ATP binding"/>
    <property type="evidence" value="ECO:0007669"/>
    <property type="project" value="UniProtKB-KW"/>
</dbReference>
<comment type="cofactor">
    <cofactor evidence="1">
        <name>a divalent metal cation</name>
        <dbReference type="ChEBI" id="CHEBI:60240"/>
    </cofactor>
</comment>
<keyword evidence="15" id="KW-0675">Receptor</keyword>
<dbReference type="PANTHER" id="PTHR23255:SF72">
    <property type="entry name" value="RECEPTOR PROTEIN SERINE_THREONINE KINASE"/>
    <property type="match status" value="1"/>
</dbReference>
<dbReference type="InterPro" id="IPR000719">
    <property type="entry name" value="Prot_kinase_dom"/>
</dbReference>
<gene>
    <name evidence="19" type="ORF">JBS370_LOCUS26595</name>
    <name evidence="18" type="ORF">ZHD862_LOCUS24811</name>
</gene>
<evidence type="ECO:0000256" key="15">
    <source>
        <dbReference type="ARBA" id="ARBA00023170"/>
    </source>
</evidence>
<dbReference type="GO" id="GO:0004675">
    <property type="term" value="F:transmembrane receptor protein serine/threonine kinase activity"/>
    <property type="evidence" value="ECO:0007669"/>
    <property type="project" value="UniProtKB-EC"/>
</dbReference>